<name>A0A9X3P633_9ACTN</name>
<evidence type="ECO:0000256" key="1">
    <source>
        <dbReference type="SAM" id="Phobius"/>
    </source>
</evidence>
<gene>
    <name evidence="2" type="ORF">O1R50_06995</name>
</gene>
<evidence type="ECO:0000313" key="2">
    <source>
        <dbReference type="EMBL" id="MDA1359361.1"/>
    </source>
</evidence>
<dbReference type="EMBL" id="JAPZVP010000004">
    <property type="protein sequence ID" value="MDA1359361.1"/>
    <property type="molecule type" value="Genomic_DNA"/>
</dbReference>
<keyword evidence="3" id="KW-1185">Reference proteome</keyword>
<keyword evidence="1" id="KW-1133">Transmembrane helix</keyword>
<evidence type="ECO:0000313" key="3">
    <source>
        <dbReference type="Proteomes" id="UP001146067"/>
    </source>
</evidence>
<proteinExistence type="predicted"/>
<dbReference type="AlphaFoldDB" id="A0A9X3P633"/>
<dbReference type="RefSeq" id="WP_270109193.1">
    <property type="nucleotide sequence ID" value="NZ_JAPZVP010000004.1"/>
</dbReference>
<reference evidence="2" key="1">
    <citation type="submission" date="2022-12" db="EMBL/GenBank/DDBJ databases">
        <title>Gycomyces niveus sp.nov.,a novel actinomycete isolated from soil in Shouguan.</title>
        <authorList>
            <person name="Yang X."/>
        </authorList>
    </citation>
    <scope>NUCLEOTIDE SEQUENCE</scope>
    <source>
        <strain evidence="2">NEAU-A15</strain>
    </source>
</reference>
<accession>A0A9X3P633</accession>
<comment type="caution">
    <text evidence="2">The sequence shown here is derived from an EMBL/GenBank/DDBJ whole genome shotgun (WGS) entry which is preliminary data.</text>
</comment>
<keyword evidence="1" id="KW-0812">Transmembrane</keyword>
<protein>
    <submittedName>
        <fullName evidence="2">Uncharacterized protein</fullName>
    </submittedName>
</protein>
<feature type="transmembrane region" description="Helical" evidence="1">
    <location>
        <begin position="12"/>
        <end position="33"/>
    </location>
</feature>
<keyword evidence="1" id="KW-0472">Membrane</keyword>
<dbReference type="Proteomes" id="UP001146067">
    <property type="component" value="Unassembled WGS sequence"/>
</dbReference>
<feature type="transmembrane region" description="Helical" evidence="1">
    <location>
        <begin position="53"/>
        <end position="78"/>
    </location>
</feature>
<organism evidence="2 3">
    <name type="scientific">Glycomyces luteolus</name>
    <dbReference type="NCBI Taxonomy" id="2670330"/>
    <lineage>
        <taxon>Bacteria</taxon>
        <taxon>Bacillati</taxon>
        <taxon>Actinomycetota</taxon>
        <taxon>Actinomycetes</taxon>
        <taxon>Glycomycetales</taxon>
        <taxon>Glycomycetaceae</taxon>
        <taxon>Glycomyces</taxon>
    </lineage>
</organism>
<sequence length="91" mass="9371">MDKKRPLDNGPLTAMIVCGTAAFVLGAVIWLANTDFDYEPNSYGGGFDGSSPAGQFLGTSIGLAGLLLLALGWAAAAICRQIADAAQRPEV</sequence>